<reference evidence="1 2" key="1">
    <citation type="submission" date="2022-03" db="EMBL/GenBank/DDBJ databases">
        <authorList>
            <person name="Macdonald S."/>
            <person name="Ahmed S."/>
            <person name="Newling K."/>
        </authorList>
    </citation>
    <scope>NUCLEOTIDE SEQUENCE [LARGE SCALE GENOMIC DNA]</scope>
</reference>
<gene>
    <name evidence="1" type="ORF">ERUC_LOCUS44372</name>
</gene>
<dbReference type="Proteomes" id="UP001642260">
    <property type="component" value="Unassembled WGS sequence"/>
</dbReference>
<evidence type="ECO:0000313" key="2">
    <source>
        <dbReference type="Proteomes" id="UP001642260"/>
    </source>
</evidence>
<accession>A0ABC8M6G6</accession>
<organism evidence="1 2">
    <name type="scientific">Eruca vesicaria subsp. sativa</name>
    <name type="common">Garden rocket</name>
    <name type="synonym">Eruca sativa</name>
    <dbReference type="NCBI Taxonomy" id="29727"/>
    <lineage>
        <taxon>Eukaryota</taxon>
        <taxon>Viridiplantae</taxon>
        <taxon>Streptophyta</taxon>
        <taxon>Embryophyta</taxon>
        <taxon>Tracheophyta</taxon>
        <taxon>Spermatophyta</taxon>
        <taxon>Magnoliopsida</taxon>
        <taxon>eudicotyledons</taxon>
        <taxon>Gunneridae</taxon>
        <taxon>Pentapetalae</taxon>
        <taxon>rosids</taxon>
        <taxon>malvids</taxon>
        <taxon>Brassicales</taxon>
        <taxon>Brassicaceae</taxon>
        <taxon>Brassiceae</taxon>
        <taxon>Eruca</taxon>
    </lineage>
</organism>
<sequence>MAVTLSTGDSHYWPIYSRNTTTRNNPYASLPSLWFPRSLHIRWNPHLPPRCNCDRRWDRFHCISPLDHPLGSDLDSGICPCWLVLNRHLVSCWNNDYLIVNVVLFPGNAPELDRIKWIMDVDVVGSMTRPPTSNITLESTVDNSMVGLKMQPLVLNLTRSVLSG</sequence>
<keyword evidence="2" id="KW-1185">Reference proteome</keyword>
<proteinExistence type="predicted"/>
<dbReference type="EMBL" id="CAKOAT010967376">
    <property type="protein sequence ID" value="CAH8391889.1"/>
    <property type="molecule type" value="Genomic_DNA"/>
</dbReference>
<comment type="caution">
    <text evidence="1">The sequence shown here is derived from an EMBL/GenBank/DDBJ whole genome shotgun (WGS) entry which is preliminary data.</text>
</comment>
<protein>
    <submittedName>
        <fullName evidence="1">Uncharacterized protein</fullName>
    </submittedName>
</protein>
<name>A0ABC8M6G6_ERUVS</name>
<dbReference type="AlphaFoldDB" id="A0ABC8M6G6"/>
<evidence type="ECO:0000313" key="1">
    <source>
        <dbReference type="EMBL" id="CAH8391889.1"/>
    </source>
</evidence>